<keyword evidence="4" id="KW-0560">Oxidoreductase</keyword>
<reference evidence="6 7" key="1">
    <citation type="journal article" date="2014" name="Antonie Van Leeuwenhoek">
        <title>Oenococcus alcoholitolerans sp. nov., a lactic acid bacteria isolated from cachaca and ethanol fermentation processes.</title>
        <authorList>
            <person name="Badotti F."/>
            <person name="Moreira A.P."/>
            <person name="Tonon L.A."/>
            <person name="de Lucena B.T."/>
            <person name="Gomes Fde C."/>
            <person name="Kruger R."/>
            <person name="Thompson C.C."/>
            <person name="de Morais M.A.Jr."/>
            <person name="Rosa C.A."/>
            <person name="Thompson F.L."/>
        </authorList>
    </citation>
    <scope>NUCLEOTIDE SEQUENCE [LARGE SCALE GENOMIC DNA]</scope>
    <source>
        <strain evidence="6 7">UFRJ-M7.2.18</strain>
    </source>
</reference>
<evidence type="ECO:0000256" key="4">
    <source>
        <dbReference type="ARBA" id="ARBA00023002"/>
    </source>
</evidence>
<sequence length="94" mass="10753">MNDILKLIHERKSIRKFTGEHIPEDDLTKIISAAKSVPNFNNYQPSTFIEISDQKIKEQAAEISGMAHVATSDRFFVITADYNKMLIGLNEEER</sequence>
<dbReference type="InterPro" id="IPR000415">
    <property type="entry name" value="Nitroreductase-like"/>
</dbReference>
<feature type="non-terminal residue" evidence="6">
    <location>
        <position position="94"/>
    </location>
</feature>
<dbReference type="Pfam" id="PF00881">
    <property type="entry name" value="Nitroreductase"/>
    <property type="match status" value="1"/>
</dbReference>
<proteinExistence type="inferred from homology"/>
<name>A0ABR4XNG6_9LACO</name>
<evidence type="ECO:0000313" key="6">
    <source>
        <dbReference type="EMBL" id="KGO18898.1"/>
    </source>
</evidence>
<gene>
    <name evidence="6" type="ORF">Q757_10270</name>
</gene>
<evidence type="ECO:0000256" key="3">
    <source>
        <dbReference type="ARBA" id="ARBA00022643"/>
    </source>
</evidence>
<accession>A0ABR4XNG6</accession>
<dbReference type="Gene3D" id="3.40.109.10">
    <property type="entry name" value="NADH Oxidase"/>
    <property type="match status" value="1"/>
</dbReference>
<dbReference type="PANTHER" id="PTHR43425">
    <property type="entry name" value="OXYGEN-INSENSITIVE NADPH NITROREDUCTASE"/>
    <property type="match status" value="1"/>
</dbReference>
<organism evidence="6 7">
    <name type="scientific">Oenococcus alcoholitolerans</name>
    <dbReference type="NCBI Taxonomy" id="931074"/>
    <lineage>
        <taxon>Bacteria</taxon>
        <taxon>Bacillati</taxon>
        <taxon>Bacillota</taxon>
        <taxon>Bacilli</taxon>
        <taxon>Lactobacillales</taxon>
        <taxon>Lactobacillaceae</taxon>
        <taxon>Oenococcus</taxon>
    </lineage>
</organism>
<evidence type="ECO:0000313" key="7">
    <source>
        <dbReference type="Proteomes" id="UP000030023"/>
    </source>
</evidence>
<dbReference type="SUPFAM" id="SSF55469">
    <property type="entry name" value="FMN-dependent nitroreductase-like"/>
    <property type="match status" value="1"/>
</dbReference>
<evidence type="ECO:0000256" key="1">
    <source>
        <dbReference type="ARBA" id="ARBA00008366"/>
    </source>
</evidence>
<dbReference type="InterPro" id="IPR016446">
    <property type="entry name" value="Flavin_OxRdtase_Frp"/>
</dbReference>
<dbReference type="InterPro" id="IPR029479">
    <property type="entry name" value="Nitroreductase"/>
</dbReference>
<dbReference type="EMBL" id="AXCV01000668">
    <property type="protein sequence ID" value="KGO18898.1"/>
    <property type="molecule type" value="Genomic_DNA"/>
</dbReference>
<feature type="domain" description="Nitroreductase" evidence="5">
    <location>
        <begin position="8"/>
        <end position="64"/>
    </location>
</feature>
<dbReference type="PANTHER" id="PTHR43425:SF2">
    <property type="entry name" value="OXYGEN-INSENSITIVE NADPH NITROREDUCTASE"/>
    <property type="match status" value="1"/>
</dbReference>
<keyword evidence="3" id="KW-0288">FMN</keyword>
<evidence type="ECO:0000256" key="2">
    <source>
        <dbReference type="ARBA" id="ARBA00022630"/>
    </source>
</evidence>
<dbReference type="Proteomes" id="UP000030023">
    <property type="component" value="Unassembled WGS sequence"/>
</dbReference>
<comment type="caution">
    <text evidence="6">The sequence shown here is derived from an EMBL/GenBank/DDBJ whole genome shotgun (WGS) entry which is preliminary data.</text>
</comment>
<protein>
    <recommendedName>
        <fullName evidence="5">Nitroreductase domain-containing protein</fullName>
    </recommendedName>
</protein>
<keyword evidence="7" id="KW-1185">Reference proteome</keyword>
<keyword evidence="2" id="KW-0285">Flavoprotein</keyword>
<evidence type="ECO:0000259" key="5">
    <source>
        <dbReference type="Pfam" id="PF00881"/>
    </source>
</evidence>
<comment type="similarity">
    <text evidence="1">Belongs to the flavin oxidoreductase frp family.</text>
</comment>